<dbReference type="InterPro" id="IPR023561">
    <property type="entry name" value="Carbonic_anhydrase_a-class"/>
</dbReference>
<dbReference type="GO" id="GO:0004089">
    <property type="term" value="F:carbonate dehydratase activity"/>
    <property type="evidence" value="ECO:0007669"/>
    <property type="project" value="UniProtKB-EC"/>
</dbReference>
<evidence type="ECO:0000256" key="4">
    <source>
        <dbReference type="ARBA" id="ARBA00022833"/>
    </source>
</evidence>
<dbReference type="SUPFAM" id="SSF51069">
    <property type="entry name" value="Carbonic anhydrase"/>
    <property type="match status" value="1"/>
</dbReference>
<evidence type="ECO:0000256" key="5">
    <source>
        <dbReference type="ARBA" id="ARBA00023180"/>
    </source>
</evidence>
<name>A0A9D3N086_ANGAN</name>
<dbReference type="Gene3D" id="3.10.200.10">
    <property type="entry name" value="Alpha carbonic anhydrase"/>
    <property type="match status" value="1"/>
</dbReference>
<dbReference type="FunFam" id="3.10.200.10:FF:000003">
    <property type="entry name" value="Carbonic anhydrase 12"/>
    <property type="match status" value="1"/>
</dbReference>
<feature type="compositionally biased region" description="Basic and acidic residues" evidence="7">
    <location>
        <begin position="361"/>
        <end position="386"/>
    </location>
</feature>
<dbReference type="PANTHER" id="PTHR18952:SF84">
    <property type="entry name" value="CARBONIC ANHYDRASE 14"/>
    <property type="match status" value="1"/>
</dbReference>
<keyword evidence="11" id="KW-1185">Reference proteome</keyword>
<evidence type="ECO:0000256" key="6">
    <source>
        <dbReference type="ARBA" id="ARBA00023239"/>
    </source>
</evidence>
<sequence length="392" mass="42929">MGKDHIMDSFGIEIIFLILFGQWTNCACAVTHWTYTGSVGQSQWSEYFPDCGGTRQSPIDVKTSHARHDPSLPPARPLGYRQLGEEPFTLTNNGHTVEVSLPGWMGLGGLPWQYTAVQLHLHWGSRGGVGGGSEHTVDGHSAAAELHVVHYNSELYSNVSTAMRQRDGLAVLGVLIETGEDTNPAFENIINYLENIKHAGQRAPIPAFDVQSLLPLNLGRYFRYNGSLTTPPCYQSVLWTVFADRVAVSHVQLRKLETALFSGPAEESDSLPLQDNYRHPQPLNRRLVLASFPQVSAQHPLSSPISDTVTTYSVGEVCAIVIGTLCGCVGLAAIIHFVIKTIRSTSSWDVLPSVRPPSLPRSKETAKEPKQDVVFKTTSDPEKEEAAPQPDP</sequence>
<dbReference type="PROSITE" id="PS51144">
    <property type="entry name" value="ALPHA_CA_2"/>
    <property type="match status" value="1"/>
</dbReference>
<keyword evidence="8" id="KW-0472">Membrane</keyword>
<dbReference type="InterPro" id="IPR001148">
    <property type="entry name" value="CA_dom"/>
</dbReference>
<evidence type="ECO:0000313" key="10">
    <source>
        <dbReference type="EMBL" id="KAG5856403.1"/>
    </source>
</evidence>
<keyword evidence="8" id="KW-1133">Transmembrane helix</keyword>
<evidence type="ECO:0000256" key="1">
    <source>
        <dbReference type="ARBA" id="ARBA00010718"/>
    </source>
</evidence>
<dbReference type="GO" id="GO:0008270">
    <property type="term" value="F:zinc ion binding"/>
    <property type="evidence" value="ECO:0007669"/>
    <property type="project" value="InterPro"/>
</dbReference>
<dbReference type="AlphaFoldDB" id="A0A9D3N086"/>
<reference evidence="10" key="1">
    <citation type="submission" date="2021-01" db="EMBL/GenBank/DDBJ databases">
        <title>A chromosome-scale assembly of European eel, Anguilla anguilla.</title>
        <authorList>
            <person name="Henkel C."/>
            <person name="Jong-Raadsen S.A."/>
            <person name="Dufour S."/>
            <person name="Weltzien F.-A."/>
            <person name="Palstra A.P."/>
            <person name="Pelster B."/>
            <person name="Spaink H.P."/>
            <person name="Van Den Thillart G.E."/>
            <person name="Jansen H."/>
            <person name="Zahm M."/>
            <person name="Klopp C."/>
            <person name="Cedric C."/>
            <person name="Louis A."/>
            <person name="Berthelot C."/>
            <person name="Parey E."/>
            <person name="Roest Crollius H."/>
            <person name="Montfort J."/>
            <person name="Robinson-Rechavi M."/>
            <person name="Bucao C."/>
            <person name="Bouchez O."/>
            <person name="Gislard M."/>
            <person name="Lluch J."/>
            <person name="Milhes M."/>
            <person name="Lampietro C."/>
            <person name="Lopez Roques C."/>
            <person name="Donnadieu C."/>
            <person name="Braasch I."/>
            <person name="Desvignes T."/>
            <person name="Postlethwait J."/>
            <person name="Bobe J."/>
            <person name="Guiguen Y."/>
            <person name="Dirks R."/>
        </authorList>
    </citation>
    <scope>NUCLEOTIDE SEQUENCE</scope>
    <source>
        <strain evidence="10">Tag_6206</strain>
        <tissue evidence="10">Liver</tissue>
    </source>
</reference>
<gene>
    <name evidence="10" type="ORF">ANANG_G00007600</name>
</gene>
<keyword evidence="5" id="KW-0325">Glycoprotein</keyword>
<dbReference type="EMBL" id="JAFIRN010000001">
    <property type="protein sequence ID" value="KAG5856403.1"/>
    <property type="molecule type" value="Genomic_DNA"/>
</dbReference>
<evidence type="ECO:0000256" key="7">
    <source>
        <dbReference type="SAM" id="MobiDB-lite"/>
    </source>
</evidence>
<proteinExistence type="inferred from homology"/>
<dbReference type="Proteomes" id="UP001044222">
    <property type="component" value="Unassembled WGS sequence"/>
</dbReference>
<feature type="domain" description="Alpha-carbonic anhydrase" evidence="9">
    <location>
        <begin position="31"/>
        <end position="292"/>
    </location>
</feature>
<protein>
    <recommendedName>
        <fullName evidence="2">carbonic anhydrase</fullName>
        <ecNumber evidence="2">4.2.1.1</ecNumber>
    </recommendedName>
</protein>
<keyword evidence="3" id="KW-0479">Metal-binding</keyword>
<accession>A0A9D3N086</accession>
<keyword evidence="6" id="KW-0456">Lyase</keyword>
<dbReference type="EC" id="4.2.1.1" evidence="2"/>
<dbReference type="SMART" id="SM01057">
    <property type="entry name" value="Carb_anhydrase"/>
    <property type="match status" value="1"/>
</dbReference>
<dbReference type="InterPro" id="IPR036398">
    <property type="entry name" value="CA_dom_sf"/>
</dbReference>
<dbReference type="Pfam" id="PF00194">
    <property type="entry name" value="Carb_anhydrase"/>
    <property type="match status" value="1"/>
</dbReference>
<comment type="caution">
    <text evidence="10">The sequence shown here is derived from an EMBL/GenBank/DDBJ whole genome shotgun (WGS) entry which is preliminary data.</text>
</comment>
<evidence type="ECO:0000256" key="3">
    <source>
        <dbReference type="ARBA" id="ARBA00022723"/>
    </source>
</evidence>
<feature type="region of interest" description="Disordered" evidence="7">
    <location>
        <begin position="351"/>
        <end position="392"/>
    </location>
</feature>
<evidence type="ECO:0000256" key="8">
    <source>
        <dbReference type="SAM" id="Phobius"/>
    </source>
</evidence>
<dbReference type="GO" id="GO:0005886">
    <property type="term" value="C:plasma membrane"/>
    <property type="evidence" value="ECO:0007669"/>
    <property type="project" value="TreeGrafter"/>
</dbReference>
<dbReference type="PANTHER" id="PTHR18952">
    <property type="entry name" value="CARBONIC ANHYDRASE"/>
    <property type="match status" value="1"/>
</dbReference>
<evidence type="ECO:0000259" key="9">
    <source>
        <dbReference type="PROSITE" id="PS51144"/>
    </source>
</evidence>
<keyword evidence="4" id="KW-0862">Zinc</keyword>
<comment type="similarity">
    <text evidence="1">Belongs to the alpha-carbonic anhydrase family.</text>
</comment>
<evidence type="ECO:0000256" key="2">
    <source>
        <dbReference type="ARBA" id="ARBA00012925"/>
    </source>
</evidence>
<keyword evidence="8" id="KW-0812">Transmembrane</keyword>
<organism evidence="10 11">
    <name type="scientific">Anguilla anguilla</name>
    <name type="common">European freshwater eel</name>
    <name type="synonym">Muraena anguilla</name>
    <dbReference type="NCBI Taxonomy" id="7936"/>
    <lineage>
        <taxon>Eukaryota</taxon>
        <taxon>Metazoa</taxon>
        <taxon>Chordata</taxon>
        <taxon>Craniata</taxon>
        <taxon>Vertebrata</taxon>
        <taxon>Euteleostomi</taxon>
        <taxon>Actinopterygii</taxon>
        <taxon>Neopterygii</taxon>
        <taxon>Teleostei</taxon>
        <taxon>Anguilliformes</taxon>
        <taxon>Anguillidae</taxon>
        <taxon>Anguilla</taxon>
    </lineage>
</organism>
<feature type="transmembrane region" description="Helical" evidence="8">
    <location>
        <begin position="319"/>
        <end position="339"/>
    </location>
</feature>
<evidence type="ECO:0000313" key="11">
    <source>
        <dbReference type="Proteomes" id="UP001044222"/>
    </source>
</evidence>